<evidence type="ECO:0000256" key="11">
    <source>
        <dbReference type="PROSITE-ProRule" id="PRU01379"/>
    </source>
</evidence>
<feature type="active site" description="Proton donor/acceptor" evidence="11">
    <location>
        <position position="385"/>
    </location>
</feature>
<evidence type="ECO:0000259" key="13">
    <source>
        <dbReference type="PROSITE" id="PS52035"/>
    </source>
</evidence>
<evidence type="ECO:0000256" key="4">
    <source>
        <dbReference type="ARBA" id="ARBA00022670"/>
    </source>
</evidence>
<dbReference type="InterPro" id="IPR003146">
    <property type="entry name" value="M14A_act_pep"/>
</dbReference>
<dbReference type="Proteomes" id="UP001153954">
    <property type="component" value="Unassembled WGS sequence"/>
</dbReference>
<dbReference type="PROSITE" id="PS52035">
    <property type="entry name" value="PEPTIDASE_M14"/>
    <property type="match status" value="1"/>
</dbReference>
<evidence type="ECO:0000256" key="10">
    <source>
        <dbReference type="ARBA" id="ARBA00023157"/>
    </source>
</evidence>
<proteinExistence type="inferred from homology"/>
<evidence type="ECO:0000256" key="9">
    <source>
        <dbReference type="ARBA" id="ARBA00023049"/>
    </source>
</evidence>
<dbReference type="SUPFAM" id="SSF54897">
    <property type="entry name" value="Protease propeptides/inhibitors"/>
    <property type="match status" value="1"/>
</dbReference>
<keyword evidence="8" id="KW-0862">Zinc</keyword>
<evidence type="ECO:0000256" key="3">
    <source>
        <dbReference type="ARBA" id="ARBA00022645"/>
    </source>
</evidence>
<protein>
    <recommendedName>
        <fullName evidence="13">Peptidase M14 domain-containing protein</fullName>
    </recommendedName>
</protein>
<evidence type="ECO:0000313" key="14">
    <source>
        <dbReference type="EMBL" id="CAH2088362.1"/>
    </source>
</evidence>
<dbReference type="PANTHER" id="PTHR11705:SF140">
    <property type="entry name" value="FI02848P-RELATED"/>
    <property type="match status" value="1"/>
</dbReference>
<keyword evidence="9" id="KW-0482">Metalloprotease</keyword>
<feature type="domain" description="Peptidase M14" evidence="13">
    <location>
        <begin position="120"/>
        <end position="421"/>
    </location>
</feature>
<evidence type="ECO:0000256" key="5">
    <source>
        <dbReference type="ARBA" id="ARBA00022723"/>
    </source>
</evidence>
<keyword evidence="6 12" id="KW-0732">Signal</keyword>
<feature type="chain" id="PRO_5043930855" description="Peptidase M14 domain-containing protein" evidence="12">
    <location>
        <begin position="16"/>
        <end position="428"/>
    </location>
</feature>
<comment type="cofactor">
    <cofactor evidence="1">
        <name>Zn(2+)</name>
        <dbReference type="ChEBI" id="CHEBI:29105"/>
    </cofactor>
</comment>
<dbReference type="SUPFAM" id="SSF53187">
    <property type="entry name" value="Zn-dependent exopeptidases"/>
    <property type="match status" value="1"/>
</dbReference>
<reference evidence="14" key="1">
    <citation type="submission" date="2022-03" db="EMBL/GenBank/DDBJ databases">
        <authorList>
            <person name="Tunstrom K."/>
        </authorList>
    </citation>
    <scope>NUCLEOTIDE SEQUENCE</scope>
</reference>
<dbReference type="Pfam" id="PF00246">
    <property type="entry name" value="Peptidase_M14"/>
    <property type="match status" value="1"/>
</dbReference>
<evidence type="ECO:0000313" key="15">
    <source>
        <dbReference type="Proteomes" id="UP001153954"/>
    </source>
</evidence>
<evidence type="ECO:0000256" key="2">
    <source>
        <dbReference type="ARBA" id="ARBA00005988"/>
    </source>
</evidence>
<evidence type="ECO:0000256" key="8">
    <source>
        <dbReference type="ARBA" id="ARBA00022833"/>
    </source>
</evidence>
<dbReference type="Gene3D" id="3.30.70.340">
    <property type="entry name" value="Metallocarboxypeptidase-like"/>
    <property type="match status" value="1"/>
</dbReference>
<feature type="signal peptide" evidence="12">
    <location>
        <begin position="1"/>
        <end position="15"/>
    </location>
</feature>
<evidence type="ECO:0000256" key="12">
    <source>
        <dbReference type="SAM" id="SignalP"/>
    </source>
</evidence>
<evidence type="ECO:0000256" key="6">
    <source>
        <dbReference type="ARBA" id="ARBA00022729"/>
    </source>
</evidence>
<dbReference type="GO" id="GO:0006508">
    <property type="term" value="P:proteolysis"/>
    <property type="evidence" value="ECO:0007669"/>
    <property type="project" value="UniProtKB-KW"/>
</dbReference>
<dbReference type="GO" id="GO:0008270">
    <property type="term" value="F:zinc ion binding"/>
    <property type="evidence" value="ECO:0007669"/>
    <property type="project" value="InterPro"/>
</dbReference>
<keyword evidence="7" id="KW-0378">Hydrolase</keyword>
<dbReference type="EMBL" id="CAKOGL010000007">
    <property type="protein sequence ID" value="CAH2088362.1"/>
    <property type="molecule type" value="Genomic_DNA"/>
</dbReference>
<dbReference type="PANTHER" id="PTHR11705">
    <property type="entry name" value="PROTEASE FAMILY M14 CARBOXYPEPTIDASE A,B"/>
    <property type="match status" value="1"/>
</dbReference>
<gene>
    <name evidence="14" type="ORF">EEDITHA_LOCUS4529</name>
</gene>
<keyword evidence="3" id="KW-0121">Carboxypeptidase</keyword>
<dbReference type="SMART" id="SM00631">
    <property type="entry name" value="Zn_pept"/>
    <property type="match status" value="1"/>
</dbReference>
<dbReference type="InterPro" id="IPR057246">
    <property type="entry name" value="CARBOXYPEPT_ZN_1"/>
</dbReference>
<dbReference type="GO" id="GO:0005615">
    <property type="term" value="C:extracellular space"/>
    <property type="evidence" value="ECO:0007669"/>
    <property type="project" value="TreeGrafter"/>
</dbReference>
<keyword evidence="10" id="KW-1015">Disulfide bond</keyword>
<dbReference type="InterPro" id="IPR000834">
    <property type="entry name" value="Peptidase_M14"/>
</dbReference>
<keyword evidence="4" id="KW-0645">Protease</keyword>
<evidence type="ECO:0000256" key="1">
    <source>
        <dbReference type="ARBA" id="ARBA00001947"/>
    </source>
</evidence>
<keyword evidence="15" id="KW-1185">Reference proteome</keyword>
<dbReference type="GO" id="GO:0004181">
    <property type="term" value="F:metallocarboxypeptidase activity"/>
    <property type="evidence" value="ECO:0007669"/>
    <property type="project" value="InterPro"/>
</dbReference>
<comment type="caution">
    <text evidence="14">The sequence shown here is derived from an EMBL/GenBank/DDBJ whole genome shotgun (WGS) entry which is preliminary data.</text>
</comment>
<keyword evidence="5" id="KW-0479">Metal-binding</keyword>
<sequence>MRLLALVMLVAAVNAKHEIYKGWKSYIVKPESYEQLEKLGSKLLEFELDFVKNAALDREGIVLVKPEYQAGFLKFLSEENISHTVHVEDLKAQFDLEDQEILKQEQRTRSINGGRMPYDNYQPLNVIYEYIDRIAEQYPETVTLVENLRSFEGRPLKYLKISRDNFQSNKPVIFIDGGMHAREWISPPTVTYAIHKLVENLTEPDLLERYDWILFPVANPDGYSFTHTSTRMWRKTRSTDQHALSRQCPGVDGNRNFDFAWNTVGTSNNPCTDTYAGSRPFSEVEVRAVNAVIEEYLDRMLIYITMHSYGSLILYPWGHDGSLSQNALTLHRVGIAMGEAIDNLSLPSFRRYRVGNSLLTIGYGASGAAEDYAHSRGVPLTYTYELPGTGFGTQGFHLNPRYIHQVCIETWGGVVAGARSAASIYGKK</sequence>
<evidence type="ECO:0000256" key="7">
    <source>
        <dbReference type="ARBA" id="ARBA00022801"/>
    </source>
</evidence>
<dbReference type="InterPro" id="IPR036990">
    <property type="entry name" value="M14A-like_propep"/>
</dbReference>
<dbReference type="Gene3D" id="3.40.630.10">
    <property type="entry name" value="Zn peptidases"/>
    <property type="match status" value="1"/>
</dbReference>
<comment type="similarity">
    <text evidence="2 11">Belongs to the peptidase M14 family.</text>
</comment>
<dbReference type="Pfam" id="PF02244">
    <property type="entry name" value="Propep_M14"/>
    <property type="match status" value="1"/>
</dbReference>
<organism evidence="14 15">
    <name type="scientific">Euphydryas editha</name>
    <name type="common">Edith's checkerspot</name>
    <dbReference type="NCBI Taxonomy" id="104508"/>
    <lineage>
        <taxon>Eukaryota</taxon>
        <taxon>Metazoa</taxon>
        <taxon>Ecdysozoa</taxon>
        <taxon>Arthropoda</taxon>
        <taxon>Hexapoda</taxon>
        <taxon>Insecta</taxon>
        <taxon>Pterygota</taxon>
        <taxon>Neoptera</taxon>
        <taxon>Endopterygota</taxon>
        <taxon>Lepidoptera</taxon>
        <taxon>Glossata</taxon>
        <taxon>Ditrysia</taxon>
        <taxon>Papilionoidea</taxon>
        <taxon>Nymphalidae</taxon>
        <taxon>Nymphalinae</taxon>
        <taxon>Euphydryas</taxon>
    </lineage>
</organism>
<name>A0AAU9TQ27_EUPED</name>
<dbReference type="PRINTS" id="PR00765">
    <property type="entry name" value="CRBOXYPTASEA"/>
</dbReference>
<dbReference type="AlphaFoldDB" id="A0AAU9TQ27"/>
<dbReference type="PROSITE" id="PS00132">
    <property type="entry name" value="CARBOXYPEPT_ZN_1"/>
    <property type="match status" value="1"/>
</dbReference>
<dbReference type="FunFam" id="3.40.630.10:FF:000084">
    <property type="entry name" value="Carboxypeptidase B2"/>
    <property type="match status" value="1"/>
</dbReference>
<accession>A0AAU9TQ27</accession>